<protein>
    <submittedName>
        <fullName evidence="2">Uncharacterized protein</fullName>
    </submittedName>
</protein>
<feature type="compositionally biased region" description="Low complexity" evidence="1">
    <location>
        <begin position="393"/>
        <end position="407"/>
    </location>
</feature>
<feature type="region of interest" description="Disordered" evidence="1">
    <location>
        <begin position="180"/>
        <end position="278"/>
    </location>
</feature>
<sequence>MQPRKAVVRAVHSAWQALHLQPMPQDRAPVTERSLRFTSPSINQNDISATANGESSGSQGFMAADGGAGDTNHRDSGSLASPLAKSTAMLDGAWQDSIDVANDMVDVDIIHAADAAQGETPALDWEDMDRFLSSSLGSHRLPNYVNLYERQDHHEYGQDTQVSDASSLTLTAPLLPSLAMSSAPDSPVSPSTIVSTGASGPRPLSPSYFTAAEHGAPPLHHKQQHHPHTSSFASPIPSPCSDANSARRQAWQRLRPEERNNSLPPATITQCSSSGSGNNPSLLTRARCRLDCHVKLIRQLDYISESRASKASRLPLDSLLTMDSHIRLEHDKILGCNACMAPSRANQTLMMVATVLTNLLDLFEQGCTARMYGASSQDSSPRASLPGRRRTASLSGHPSTSGSSGSSIPRADDNCPLLIGQLLLDDDVKYSCSRQLLKMFLERQIRIVSHLNELTIQFGARDAMLKVTMGLLCDITKRVHYFLGTLAISELPVVVATRGTTLT</sequence>
<evidence type="ECO:0000313" key="3">
    <source>
        <dbReference type="Proteomes" id="UP000076881"/>
    </source>
</evidence>
<name>A0A168FZC1_CORDF</name>
<gene>
    <name evidence="2" type="ORF">LEL_07801</name>
</gene>
<keyword evidence="3" id="KW-1185">Reference proteome</keyword>
<feature type="compositionally biased region" description="Polar residues" evidence="1">
    <location>
        <begin position="261"/>
        <end position="271"/>
    </location>
</feature>
<feature type="region of interest" description="Disordered" evidence="1">
    <location>
        <begin position="38"/>
        <end position="80"/>
    </location>
</feature>
<organism evidence="2 3">
    <name type="scientific">Akanthomyces lecanii RCEF 1005</name>
    <dbReference type="NCBI Taxonomy" id="1081108"/>
    <lineage>
        <taxon>Eukaryota</taxon>
        <taxon>Fungi</taxon>
        <taxon>Dikarya</taxon>
        <taxon>Ascomycota</taxon>
        <taxon>Pezizomycotina</taxon>
        <taxon>Sordariomycetes</taxon>
        <taxon>Hypocreomycetidae</taxon>
        <taxon>Hypocreales</taxon>
        <taxon>Cordycipitaceae</taxon>
        <taxon>Akanthomyces</taxon>
        <taxon>Cordyceps confragosa</taxon>
    </lineage>
</organism>
<dbReference type="Proteomes" id="UP000076881">
    <property type="component" value="Unassembled WGS sequence"/>
</dbReference>
<accession>A0A168FZC1</accession>
<dbReference type="AlphaFoldDB" id="A0A168FZC1"/>
<comment type="caution">
    <text evidence="2">The sequence shown here is derived from an EMBL/GenBank/DDBJ whole genome shotgun (WGS) entry which is preliminary data.</text>
</comment>
<feature type="region of interest" description="Disordered" evidence="1">
    <location>
        <begin position="373"/>
        <end position="409"/>
    </location>
</feature>
<reference evidence="2 3" key="1">
    <citation type="journal article" date="2016" name="Genome Biol. Evol.">
        <title>Divergent and convergent evolution of fungal pathogenicity.</title>
        <authorList>
            <person name="Shang Y."/>
            <person name="Xiao G."/>
            <person name="Zheng P."/>
            <person name="Cen K."/>
            <person name="Zhan S."/>
            <person name="Wang C."/>
        </authorList>
    </citation>
    <scope>NUCLEOTIDE SEQUENCE [LARGE SCALE GENOMIC DNA]</scope>
    <source>
        <strain evidence="2 3">RCEF 1005</strain>
    </source>
</reference>
<evidence type="ECO:0000256" key="1">
    <source>
        <dbReference type="SAM" id="MobiDB-lite"/>
    </source>
</evidence>
<dbReference type="EMBL" id="AZHF01000005">
    <property type="protein sequence ID" value="OAA75813.1"/>
    <property type="molecule type" value="Genomic_DNA"/>
</dbReference>
<dbReference type="OrthoDB" id="2943660at2759"/>
<feature type="compositionally biased region" description="Polar residues" evidence="1">
    <location>
        <begin position="188"/>
        <end position="198"/>
    </location>
</feature>
<proteinExistence type="predicted"/>
<feature type="compositionally biased region" description="Basic residues" evidence="1">
    <location>
        <begin position="219"/>
        <end position="228"/>
    </location>
</feature>
<feature type="compositionally biased region" description="Polar residues" evidence="1">
    <location>
        <begin position="38"/>
        <end position="59"/>
    </location>
</feature>
<evidence type="ECO:0000313" key="2">
    <source>
        <dbReference type="EMBL" id="OAA75813.1"/>
    </source>
</evidence>